<dbReference type="NCBIfam" id="NF004281">
    <property type="entry name" value="PRK05690.1"/>
    <property type="match status" value="1"/>
</dbReference>
<dbReference type="CDD" id="cd00757">
    <property type="entry name" value="ThiF_MoeB_HesA_family"/>
    <property type="match status" value="1"/>
</dbReference>
<dbReference type="InterPro" id="IPR000594">
    <property type="entry name" value="ThiF_NAD_FAD-bd"/>
</dbReference>
<dbReference type="SUPFAM" id="SSF69572">
    <property type="entry name" value="Activating enzymes of the ubiquitin-like proteins"/>
    <property type="match status" value="1"/>
</dbReference>
<evidence type="ECO:0000256" key="1">
    <source>
        <dbReference type="SAM" id="MobiDB-lite"/>
    </source>
</evidence>
<evidence type="ECO:0000313" key="4">
    <source>
        <dbReference type="Proteomes" id="UP001404845"/>
    </source>
</evidence>
<feature type="region of interest" description="Disordered" evidence="1">
    <location>
        <begin position="251"/>
        <end position="274"/>
    </location>
</feature>
<evidence type="ECO:0000259" key="2">
    <source>
        <dbReference type="Pfam" id="PF00899"/>
    </source>
</evidence>
<dbReference type="InterPro" id="IPR045886">
    <property type="entry name" value="ThiF/MoeB/HesA"/>
</dbReference>
<dbReference type="EMBL" id="JAQYXL010000001">
    <property type="protein sequence ID" value="MEN3228226.1"/>
    <property type="molecule type" value="Genomic_DNA"/>
</dbReference>
<organism evidence="3 4">
    <name type="scientific">Methylorubrum rhodesianum</name>
    <dbReference type="NCBI Taxonomy" id="29427"/>
    <lineage>
        <taxon>Bacteria</taxon>
        <taxon>Pseudomonadati</taxon>
        <taxon>Pseudomonadota</taxon>
        <taxon>Alphaproteobacteria</taxon>
        <taxon>Hyphomicrobiales</taxon>
        <taxon>Methylobacteriaceae</taxon>
        <taxon>Methylorubrum</taxon>
    </lineage>
</organism>
<reference evidence="3 4" key="1">
    <citation type="journal article" date="2023" name="PLoS ONE">
        <title>Complete genome assembly of Hawai'i environmental nontuberculous mycobacteria reveals unexpected co-isolation with methylobacteria.</title>
        <authorList>
            <person name="Hendrix J."/>
            <person name="Epperson L.E."/>
            <person name="Tong E.I."/>
            <person name="Chan Y.L."/>
            <person name="Hasan N.A."/>
            <person name="Dawrs S.N."/>
            <person name="Norton G.J."/>
            <person name="Virdi R."/>
            <person name="Crooks J.L."/>
            <person name="Chan E.D."/>
            <person name="Honda J.R."/>
            <person name="Strong M."/>
        </authorList>
    </citation>
    <scope>NUCLEOTIDE SEQUENCE [LARGE SCALE GENOMIC DNA]</scope>
    <source>
        <strain evidence="3 4">NJH_HI01</strain>
    </source>
</reference>
<name>A0ABU9ZA30_9HYPH</name>
<sequence length="274" mass="28558">MALSSEEVERYARHLVLREVGGPGQARLKGGRVLVIGAGGLGAPLIQYLAAAGIGTIGIVDDDTVSLSNLQRQVIHGTPDVGRPKVESAADAVGRLNPHVRVEIHPCRLTPENAPALLADYDLVADGSDNFSTRYAVSDACFAGKKPLVTAALGAFDGSLTTIRAHETGPDGRPNPTYRCLFPSPPPPGSVAPCAEAGVLGALAGVMGSLMAMEVIRALAGFGEPLVGRLLMVDARSMRFETLHYAWDPDNPLNGDGVRTGPAVEPAGHPPQPR</sequence>
<evidence type="ECO:0000313" key="3">
    <source>
        <dbReference type="EMBL" id="MEN3228226.1"/>
    </source>
</evidence>
<dbReference type="Pfam" id="PF00899">
    <property type="entry name" value="ThiF"/>
    <property type="match status" value="1"/>
</dbReference>
<dbReference type="RefSeq" id="WP_200672353.1">
    <property type="nucleotide sequence ID" value="NZ_JACWCW010000117.1"/>
</dbReference>
<comment type="caution">
    <text evidence="3">The sequence shown here is derived from an EMBL/GenBank/DDBJ whole genome shotgun (WGS) entry which is preliminary data.</text>
</comment>
<protein>
    <submittedName>
        <fullName evidence="3">Molybdopterin-synthase adenylyltransferase MoeB</fullName>
    </submittedName>
</protein>
<dbReference type="Gene3D" id="3.40.50.720">
    <property type="entry name" value="NAD(P)-binding Rossmann-like Domain"/>
    <property type="match status" value="1"/>
</dbReference>
<gene>
    <name evidence="3" type="primary">moeB</name>
    <name evidence="3" type="ORF">PUR21_11355</name>
</gene>
<dbReference type="PANTHER" id="PTHR10953">
    <property type="entry name" value="UBIQUITIN-ACTIVATING ENZYME E1"/>
    <property type="match status" value="1"/>
</dbReference>
<accession>A0ABU9ZA30</accession>
<feature type="domain" description="THIF-type NAD/FAD binding fold" evidence="2">
    <location>
        <begin position="11"/>
        <end position="245"/>
    </location>
</feature>
<dbReference type="GO" id="GO:0016779">
    <property type="term" value="F:nucleotidyltransferase activity"/>
    <property type="evidence" value="ECO:0007669"/>
    <property type="project" value="UniProtKB-KW"/>
</dbReference>
<dbReference type="PANTHER" id="PTHR10953:SF102">
    <property type="entry name" value="ADENYLYLTRANSFERASE AND SULFURTRANSFERASE MOCS3"/>
    <property type="match status" value="1"/>
</dbReference>
<keyword evidence="3" id="KW-0548">Nucleotidyltransferase</keyword>
<dbReference type="InterPro" id="IPR035985">
    <property type="entry name" value="Ubiquitin-activating_enz"/>
</dbReference>
<keyword evidence="4" id="KW-1185">Reference proteome</keyword>
<keyword evidence="3" id="KW-0808">Transferase</keyword>
<proteinExistence type="predicted"/>
<dbReference type="Proteomes" id="UP001404845">
    <property type="component" value="Unassembled WGS sequence"/>
</dbReference>